<comment type="similarity">
    <text evidence="2">Belongs to the SEC62 family.</text>
</comment>
<evidence type="ECO:0000256" key="3">
    <source>
        <dbReference type="ARBA" id="ARBA00021257"/>
    </source>
</evidence>
<dbReference type="Pfam" id="PF03839">
    <property type="entry name" value="Sec62"/>
    <property type="match status" value="1"/>
</dbReference>
<dbReference type="InterPro" id="IPR004728">
    <property type="entry name" value="Sec62"/>
</dbReference>
<dbReference type="HOGENOM" id="CLU_040936_1_0_1"/>
<keyword evidence="4" id="KW-0813">Transport</keyword>
<dbReference type="EMBL" id="JH795862">
    <property type="protein sequence ID" value="EJU02275.1"/>
    <property type="molecule type" value="Genomic_DNA"/>
</dbReference>
<dbReference type="RefSeq" id="XP_040629172.1">
    <property type="nucleotide sequence ID" value="XM_040775811.1"/>
</dbReference>
<dbReference type="InterPro" id="IPR011553">
    <property type="entry name" value="Sec62_asco"/>
</dbReference>
<dbReference type="PANTHER" id="PTHR12443:SF9">
    <property type="entry name" value="TRANSLOCATION PROTEIN SEC62"/>
    <property type="match status" value="1"/>
</dbReference>
<accession>M5G235</accession>
<evidence type="ECO:0000256" key="7">
    <source>
        <dbReference type="ARBA" id="ARBA00022927"/>
    </source>
</evidence>
<sequence length="287" mass="31522">MAPFAANQATASPEHKAVANWLRSKSGQKTRVGVLDGQRKDYFKGSAAIKALLSPAYGKLKKAPKVTSEAEATQLMNQLNAKGFFLRVQRGDKVTSTKKAPRTLQIIRQQAFLPPDYYVWLMDGSQLTTYLGGLVMVAVIFAGVMYPLWPLSMRIGAYYLSMGMLGLLGLFFAMTIVRLILYVITWLVLPPGLWIFPQLFADVGFFESFVPLYEWDYPKKKKSKKSKKALKDGAPPGAEKRRASAPPTPASGTKRMPSVLPGMGPPPTPSFGGTQQAFIEEIPDADA</sequence>
<evidence type="ECO:0000256" key="2">
    <source>
        <dbReference type="ARBA" id="ARBA00010604"/>
    </source>
</evidence>
<feature type="region of interest" description="Disordered" evidence="11">
    <location>
        <begin position="224"/>
        <end position="287"/>
    </location>
</feature>
<evidence type="ECO:0000256" key="1">
    <source>
        <dbReference type="ARBA" id="ARBA00004477"/>
    </source>
</evidence>
<evidence type="ECO:0000256" key="8">
    <source>
        <dbReference type="ARBA" id="ARBA00022989"/>
    </source>
</evidence>
<dbReference type="GO" id="GO:0031204">
    <property type="term" value="P:post-translational protein targeting to membrane, translocation"/>
    <property type="evidence" value="ECO:0007669"/>
    <property type="project" value="TreeGrafter"/>
</dbReference>
<evidence type="ECO:0000256" key="6">
    <source>
        <dbReference type="ARBA" id="ARBA00022824"/>
    </source>
</evidence>
<dbReference type="OrthoDB" id="200187at2759"/>
<name>M5G235_DACPD</name>
<comment type="subcellular location">
    <subcellularLocation>
        <location evidence="1">Endoplasmic reticulum membrane</location>
        <topology evidence="1">Multi-pass membrane protein</topology>
    </subcellularLocation>
</comment>
<dbReference type="PANTHER" id="PTHR12443">
    <property type="entry name" value="TRANSLOCATION PROTEIN SEC62"/>
    <property type="match status" value="1"/>
</dbReference>
<keyword evidence="6" id="KW-0256">Endoplasmic reticulum</keyword>
<protein>
    <recommendedName>
        <fullName evidence="3">Translocation protein SEC62</fullName>
    </recommendedName>
</protein>
<evidence type="ECO:0000256" key="11">
    <source>
        <dbReference type="SAM" id="MobiDB-lite"/>
    </source>
</evidence>
<keyword evidence="5 12" id="KW-0812">Transmembrane</keyword>
<dbReference type="STRING" id="1858805.M5G235"/>
<dbReference type="AlphaFoldDB" id="M5G235"/>
<keyword evidence="7" id="KW-0653">Protein transport</keyword>
<evidence type="ECO:0000313" key="13">
    <source>
        <dbReference type="EMBL" id="EJU02275.1"/>
    </source>
</evidence>
<evidence type="ECO:0000256" key="9">
    <source>
        <dbReference type="ARBA" id="ARBA00023010"/>
    </source>
</evidence>
<feature type="transmembrane region" description="Helical" evidence="12">
    <location>
        <begin position="127"/>
        <end position="149"/>
    </location>
</feature>
<proteinExistence type="inferred from homology"/>
<evidence type="ECO:0000256" key="10">
    <source>
        <dbReference type="ARBA" id="ARBA00023136"/>
    </source>
</evidence>
<gene>
    <name evidence="13" type="ORF">DACRYDRAFT_66340</name>
</gene>
<evidence type="ECO:0000256" key="4">
    <source>
        <dbReference type="ARBA" id="ARBA00022448"/>
    </source>
</evidence>
<evidence type="ECO:0000256" key="12">
    <source>
        <dbReference type="SAM" id="Phobius"/>
    </source>
</evidence>
<keyword evidence="8 12" id="KW-1133">Transmembrane helix</keyword>
<keyword evidence="14" id="KW-1185">Reference proteome</keyword>
<dbReference type="OMA" id="WGWQETK"/>
<dbReference type="Proteomes" id="UP000030653">
    <property type="component" value="Unassembled WGS sequence"/>
</dbReference>
<keyword evidence="9" id="KW-0811">Translocation</keyword>
<evidence type="ECO:0000256" key="5">
    <source>
        <dbReference type="ARBA" id="ARBA00022692"/>
    </source>
</evidence>
<evidence type="ECO:0000313" key="14">
    <source>
        <dbReference type="Proteomes" id="UP000030653"/>
    </source>
</evidence>
<keyword evidence="10 12" id="KW-0472">Membrane</keyword>
<feature type="transmembrane region" description="Helical" evidence="12">
    <location>
        <begin position="156"/>
        <end position="189"/>
    </location>
</feature>
<dbReference type="GeneID" id="63690873"/>
<reference evidence="13 14" key="1">
    <citation type="journal article" date="2012" name="Science">
        <title>The Paleozoic origin of enzymatic lignin decomposition reconstructed from 31 fungal genomes.</title>
        <authorList>
            <person name="Floudas D."/>
            <person name="Binder M."/>
            <person name="Riley R."/>
            <person name="Barry K."/>
            <person name="Blanchette R.A."/>
            <person name="Henrissat B."/>
            <person name="Martinez A.T."/>
            <person name="Otillar R."/>
            <person name="Spatafora J.W."/>
            <person name="Yadav J.S."/>
            <person name="Aerts A."/>
            <person name="Benoit I."/>
            <person name="Boyd A."/>
            <person name="Carlson A."/>
            <person name="Copeland A."/>
            <person name="Coutinho P.M."/>
            <person name="de Vries R.P."/>
            <person name="Ferreira P."/>
            <person name="Findley K."/>
            <person name="Foster B."/>
            <person name="Gaskell J."/>
            <person name="Glotzer D."/>
            <person name="Gorecki P."/>
            <person name="Heitman J."/>
            <person name="Hesse C."/>
            <person name="Hori C."/>
            <person name="Igarashi K."/>
            <person name="Jurgens J.A."/>
            <person name="Kallen N."/>
            <person name="Kersten P."/>
            <person name="Kohler A."/>
            <person name="Kuees U."/>
            <person name="Kumar T.K.A."/>
            <person name="Kuo A."/>
            <person name="LaButti K."/>
            <person name="Larrondo L.F."/>
            <person name="Lindquist E."/>
            <person name="Ling A."/>
            <person name="Lombard V."/>
            <person name="Lucas S."/>
            <person name="Lundell T."/>
            <person name="Martin R."/>
            <person name="McLaughlin D.J."/>
            <person name="Morgenstern I."/>
            <person name="Morin E."/>
            <person name="Murat C."/>
            <person name="Nagy L.G."/>
            <person name="Nolan M."/>
            <person name="Ohm R.A."/>
            <person name="Patyshakuliyeva A."/>
            <person name="Rokas A."/>
            <person name="Ruiz-Duenas F.J."/>
            <person name="Sabat G."/>
            <person name="Salamov A."/>
            <person name="Samejima M."/>
            <person name="Schmutz J."/>
            <person name="Slot J.C."/>
            <person name="St John F."/>
            <person name="Stenlid J."/>
            <person name="Sun H."/>
            <person name="Sun S."/>
            <person name="Syed K."/>
            <person name="Tsang A."/>
            <person name="Wiebenga A."/>
            <person name="Young D."/>
            <person name="Pisabarro A."/>
            <person name="Eastwood D.C."/>
            <person name="Martin F."/>
            <person name="Cullen D."/>
            <person name="Grigoriev I.V."/>
            <person name="Hibbett D.S."/>
        </authorList>
    </citation>
    <scope>NUCLEOTIDE SEQUENCE [LARGE SCALE GENOMIC DNA]</scope>
    <source>
        <strain evidence="13 14">DJM-731 SS1</strain>
    </source>
</reference>
<dbReference type="GO" id="GO:0005789">
    <property type="term" value="C:endoplasmic reticulum membrane"/>
    <property type="evidence" value="ECO:0007669"/>
    <property type="project" value="UniProtKB-SubCell"/>
</dbReference>
<dbReference type="NCBIfam" id="TIGR00869">
    <property type="entry name" value="sec62"/>
    <property type="match status" value="1"/>
</dbReference>
<organism evidence="13 14">
    <name type="scientific">Dacryopinax primogenitus (strain DJM 731)</name>
    <name type="common">Brown rot fungus</name>
    <dbReference type="NCBI Taxonomy" id="1858805"/>
    <lineage>
        <taxon>Eukaryota</taxon>
        <taxon>Fungi</taxon>
        <taxon>Dikarya</taxon>
        <taxon>Basidiomycota</taxon>
        <taxon>Agaricomycotina</taxon>
        <taxon>Dacrymycetes</taxon>
        <taxon>Dacrymycetales</taxon>
        <taxon>Dacrymycetaceae</taxon>
        <taxon>Dacryopinax</taxon>
    </lineage>
</organism>